<accession>A0A8J2KJQ6</accession>
<organism evidence="2 3">
    <name type="scientific">Allacma fusca</name>
    <dbReference type="NCBI Taxonomy" id="39272"/>
    <lineage>
        <taxon>Eukaryota</taxon>
        <taxon>Metazoa</taxon>
        <taxon>Ecdysozoa</taxon>
        <taxon>Arthropoda</taxon>
        <taxon>Hexapoda</taxon>
        <taxon>Collembola</taxon>
        <taxon>Symphypleona</taxon>
        <taxon>Sminthuridae</taxon>
        <taxon>Allacma</taxon>
    </lineage>
</organism>
<evidence type="ECO:0000256" key="1">
    <source>
        <dbReference type="SAM" id="Coils"/>
    </source>
</evidence>
<dbReference type="OrthoDB" id="6503162at2759"/>
<dbReference type="AlphaFoldDB" id="A0A8J2KJQ6"/>
<keyword evidence="3" id="KW-1185">Reference proteome</keyword>
<keyword evidence="1" id="KW-0175">Coiled coil</keyword>
<gene>
    <name evidence="2" type="ORF">AFUS01_LOCUS15504</name>
</gene>
<comment type="caution">
    <text evidence="2">The sequence shown here is derived from an EMBL/GenBank/DDBJ whole genome shotgun (WGS) entry which is preliminary data.</text>
</comment>
<dbReference type="Proteomes" id="UP000708208">
    <property type="component" value="Unassembled WGS sequence"/>
</dbReference>
<sequence length="534" mass="61053">MVLFLFVDNKITMDSPFKLQAKFPDLCLDLPSTFPFSFIQKLLQELKETRKDLSATKSLLSKVILGAKTMETLQNQQSSEIFLLKAGFQSNLEETKKLQSISESHSQRLNAITESVKKYEFHLKSTKSLFQETLNDIESTKEDLKVKSCVLEDTQEEVTKLRAELIETNATLRRTANAHENTRNLLQENSIILYESKEELSQYRSEFKSQLQKALEQDKLSKTWRDEFTSMKNDILEVSASLQLSKITQTNSRKMLLEQSGSLKDMSLEVTDVKLKLESALKQYKHQTSEIQNLKEETEIELQRNSEMVQNSKIAVDDLRRDLFDQKTRLNRIKSEFSHQWGSIHSQFQNSHNLSDEIRNLKAGVEKINSIIRISTDEFLKTKWSLTDIVTNLRIDTGNQIYKTEKDLLNMKGNWSVMEANPLPRGFLYTQYAGQLEPRQLWPTVGWQDVTTEYAGLFFRALGGSSRTFGKTQPDGIPRIGTISFGPNEVKNPSMVVHIPQAQGASQTLVAGGNGQGSKFGYQFHVEGSEILYF</sequence>
<name>A0A8J2KJQ6_9HEXA</name>
<proteinExistence type="predicted"/>
<dbReference type="EMBL" id="CAJVCH010137616">
    <property type="protein sequence ID" value="CAG7726596.1"/>
    <property type="molecule type" value="Genomic_DNA"/>
</dbReference>
<reference evidence="2" key="1">
    <citation type="submission" date="2021-06" db="EMBL/GenBank/DDBJ databases">
        <authorList>
            <person name="Hodson N. C."/>
            <person name="Mongue J. A."/>
            <person name="Jaron S. K."/>
        </authorList>
    </citation>
    <scope>NUCLEOTIDE SEQUENCE</scope>
</reference>
<protein>
    <submittedName>
        <fullName evidence="2">Uncharacterized protein</fullName>
    </submittedName>
</protein>
<feature type="coiled-coil region" evidence="1">
    <location>
        <begin position="151"/>
        <end position="217"/>
    </location>
</feature>
<evidence type="ECO:0000313" key="2">
    <source>
        <dbReference type="EMBL" id="CAG7726596.1"/>
    </source>
</evidence>
<feature type="coiled-coil region" evidence="1">
    <location>
        <begin position="277"/>
        <end position="336"/>
    </location>
</feature>
<evidence type="ECO:0000313" key="3">
    <source>
        <dbReference type="Proteomes" id="UP000708208"/>
    </source>
</evidence>